<evidence type="ECO:0000256" key="4">
    <source>
        <dbReference type="ARBA" id="ARBA00023235"/>
    </source>
</evidence>
<dbReference type="NCBIfam" id="NF045966">
    <property type="entry name" value="YcsE_rel_Pase"/>
    <property type="match status" value="1"/>
</dbReference>
<feature type="active site" description="Nucleophile" evidence="5">
    <location>
        <position position="36"/>
    </location>
</feature>
<dbReference type="InterPro" id="IPR014780">
    <property type="entry name" value="tRNA_psdUridine_synth_TruB"/>
</dbReference>
<evidence type="ECO:0000259" key="6">
    <source>
        <dbReference type="Pfam" id="PF01509"/>
    </source>
</evidence>
<reference evidence="7" key="1">
    <citation type="submission" date="2024-03" db="EMBL/GenBank/DDBJ databases">
        <title>Complete genome sequence of Mycoplasma felifaucium Z921 isolated from the trachea of a cheetah.</title>
        <authorList>
            <person name="Spergser J."/>
        </authorList>
    </citation>
    <scope>NUCLEOTIDE SEQUENCE [LARGE SCALE GENOMIC DNA]</scope>
    <source>
        <strain evidence="7">Z921</strain>
    </source>
</reference>
<evidence type="ECO:0000256" key="1">
    <source>
        <dbReference type="ARBA" id="ARBA00000385"/>
    </source>
</evidence>
<dbReference type="SUPFAM" id="SSF56784">
    <property type="entry name" value="HAD-like"/>
    <property type="match status" value="1"/>
</dbReference>
<proteinExistence type="inferred from homology"/>
<comment type="function">
    <text evidence="5">Responsible for synthesis of pseudouridine from uracil-55 in the psi GC loop of transfer RNAs.</text>
</comment>
<dbReference type="Proteomes" id="UP001477443">
    <property type="component" value="Chromosome"/>
</dbReference>
<evidence type="ECO:0000256" key="2">
    <source>
        <dbReference type="ARBA" id="ARBA00005642"/>
    </source>
</evidence>
<comment type="catalytic activity">
    <reaction evidence="1 5">
        <text>uridine(55) in tRNA = pseudouridine(55) in tRNA</text>
        <dbReference type="Rhea" id="RHEA:42532"/>
        <dbReference type="Rhea" id="RHEA-COMP:10101"/>
        <dbReference type="Rhea" id="RHEA-COMP:10102"/>
        <dbReference type="ChEBI" id="CHEBI:65314"/>
        <dbReference type="ChEBI" id="CHEBI:65315"/>
        <dbReference type="EC" id="5.4.99.25"/>
    </reaction>
</comment>
<dbReference type="HAMAP" id="MF_01080">
    <property type="entry name" value="TruB_bact"/>
    <property type="match status" value="1"/>
</dbReference>
<dbReference type="Pfam" id="PF01509">
    <property type="entry name" value="TruB_N"/>
    <property type="match status" value="1"/>
</dbReference>
<dbReference type="Pfam" id="PF08282">
    <property type="entry name" value="Hydrolase_3"/>
    <property type="match status" value="1"/>
</dbReference>
<dbReference type="PROSITE" id="PS01229">
    <property type="entry name" value="COF_2"/>
    <property type="match status" value="1"/>
</dbReference>
<dbReference type="EMBL" id="CP148067">
    <property type="protein sequence ID" value="WXL28904.1"/>
    <property type="molecule type" value="Genomic_DNA"/>
</dbReference>
<name>A0ABZ2RPE3_9BACT</name>
<accession>A0ABZ2RPE3</accession>
<dbReference type="InterPro" id="IPR023214">
    <property type="entry name" value="HAD_sf"/>
</dbReference>
<protein>
    <recommendedName>
        <fullName evidence="5">tRNA pseudouridine synthase B</fullName>
        <ecNumber evidence="5">5.4.99.25</ecNumber>
    </recommendedName>
    <alternativeName>
        <fullName evidence="5">tRNA pseudouridine(55) synthase</fullName>
        <shortName evidence="5">Psi55 synthase</shortName>
    </alternativeName>
    <alternativeName>
        <fullName evidence="5">tRNA pseudouridylate synthase</fullName>
    </alternativeName>
    <alternativeName>
        <fullName evidence="5">tRNA-uridine isomerase</fullName>
    </alternativeName>
</protein>
<dbReference type="PANTHER" id="PTHR13767">
    <property type="entry name" value="TRNA-PSEUDOURIDINE SYNTHASE"/>
    <property type="match status" value="1"/>
</dbReference>
<dbReference type="NCBIfam" id="TIGR01484">
    <property type="entry name" value="HAD-SF-IIB"/>
    <property type="match status" value="1"/>
</dbReference>
<dbReference type="InterPro" id="IPR020103">
    <property type="entry name" value="PsdUridine_synth_cat_dom_sf"/>
</dbReference>
<keyword evidence="4 5" id="KW-0413">Isomerase</keyword>
<dbReference type="Gene3D" id="3.30.2350.10">
    <property type="entry name" value="Pseudouridine synthase"/>
    <property type="match status" value="1"/>
</dbReference>
<dbReference type="Gene3D" id="3.40.50.1000">
    <property type="entry name" value="HAD superfamily/HAD-like"/>
    <property type="match status" value="1"/>
</dbReference>
<dbReference type="InterPro" id="IPR002501">
    <property type="entry name" value="PsdUridine_synth_N"/>
</dbReference>
<organism evidence="7 8">
    <name type="scientific">Mycoplasmopsis felifaucium</name>
    <dbReference type="NCBI Taxonomy" id="35768"/>
    <lineage>
        <taxon>Bacteria</taxon>
        <taxon>Bacillati</taxon>
        <taxon>Mycoplasmatota</taxon>
        <taxon>Mycoplasmoidales</taxon>
        <taxon>Metamycoplasmataceae</taxon>
        <taxon>Mycoplasmopsis</taxon>
    </lineage>
</organism>
<evidence type="ECO:0000256" key="3">
    <source>
        <dbReference type="ARBA" id="ARBA00022694"/>
    </source>
</evidence>
<sequence length="564" mass="63719">MFYLLNKKKGISSFGAIKKFAKELGIKKVGHTGTLDPLASGLLLIASDSYTKLIPYIQNENKTYQVEIQFGSQTDTYDSEGNVINTSNIKIDTNHIKKINSWMLAQKTQKPPIYSAKKINGNKSYDLARKGIKIELKPQSINVLSSKVLSYNIERQTVLLELCVSKGTYIRSLVNDLGLYFGTYAYMTALNRNKIGNLSIDDLNGKDFINVPVSNVIDLETIEINIHQFKYIKNGTPIKINIQPGKYLIGYKTDIIGISEVANNHLKVLKLFGDKLNKLNNLEIDMTKQELKKNIKLAAFDIDGTILPHGNQEFSDTVVNMFDKLHENGIQTTIATAREFVTIGNLLKKPKALNYFIGANGSFVLDNCTKEIIYERTIKFEDFKILYDALINFDDCDSVLVMDQNYGFKSPNMSTDTWFLKPHDSKLIEMDFEKMDKKHLHIITIGANGDEKTTRCAELAKKIIDENNLNIDITAKWSKGIFITPRGVTKSGTLHWLCEYLGFQMDKNLIAFGDSSNDYEMLRDAAYGVAMTRANDWVKGVAKDVALDCEYEGVYNKLKDLELI</sequence>
<dbReference type="Gene3D" id="3.30.1240.10">
    <property type="match status" value="1"/>
</dbReference>
<keyword evidence="3 5" id="KW-0819">tRNA processing</keyword>
<dbReference type="NCBIfam" id="TIGR00431">
    <property type="entry name" value="TruB"/>
    <property type="match status" value="1"/>
</dbReference>
<evidence type="ECO:0000256" key="5">
    <source>
        <dbReference type="HAMAP-Rule" id="MF_01080"/>
    </source>
</evidence>
<keyword evidence="8" id="KW-1185">Reference proteome</keyword>
<feature type="domain" description="Pseudouridine synthase II N-terminal" evidence="6">
    <location>
        <begin position="23"/>
        <end position="170"/>
    </location>
</feature>
<evidence type="ECO:0000313" key="8">
    <source>
        <dbReference type="Proteomes" id="UP001477443"/>
    </source>
</evidence>
<dbReference type="InterPro" id="IPR006379">
    <property type="entry name" value="HAD-SF_hydro_IIB"/>
</dbReference>
<dbReference type="SUPFAM" id="SSF55120">
    <property type="entry name" value="Pseudouridine synthase"/>
    <property type="match status" value="1"/>
</dbReference>
<gene>
    <name evidence="5 7" type="primary">truB</name>
    <name evidence="7" type="ORF">WG617_02665</name>
</gene>
<comment type="similarity">
    <text evidence="2 5">Belongs to the pseudouridine synthase TruB family. Type 1 subfamily.</text>
</comment>
<dbReference type="GO" id="GO:0160148">
    <property type="term" value="F:tRNA pseudouridine(55) synthase activity"/>
    <property type="evidence" value="ECO:0007669"/>
    <property type="project" value="UniProtKB-EC"/>
</dbReference>
<dbReference type="CDD" id="cd02573">
    <property type="entry name" value="PseudoU_synth_EcTruB"/>
    <property type="match status" value="1"/>
</dbReference>
<dbReference type="InterPro" id="IPR036412">
    <property type="entry name" value="HAD-like_sf"/>
</dbReference>
<dbReference type="EC" id="5.4.99.25" evidence="5"/>
<dbReference type="PANTHER" id="PTHR13767:SF2">
    <property type="entry name" value="PSEUDOURIDYLATE SYNTHASE TRUB1"/>
    <property type="match status" value="1"/>
</dbReference>
<dbReference type="RefSeq" id="WP_338822457.1">
    <property type="nucleotide sequence ID" value="NZ_CP148067.1"/>
</dbReference>
<evidence type="ECO:0000313" key="7">
    <source>
        <dbReference type="EMBL" id="WXL28904.1"/>
    </source>
</evidence>